<sequence>MLPLKVVVGGFALFAVSFFVQGVEIVNVAQKQSVQNAREEYLSELLTRALERANYPVDIKMQPVSLQQQRDLIELDKTELDVYWSMSSPEREARAIAVKVPLFKGFIGKRVLLTSKKNVEKFKGITTLAQLSELSAVQGHDWPDTKIMAYNGLHVRPLSNYQAMFTLTSRGRIDYFPRSFIEVNSELVANAQSNLVIVPNLFISYPTGIYYFVVSSKPALAQAIELGLQNMQNSGEFDALFDEYFAKDINSLPFTKGYTTELKLDNPYF</sequence>
<accession>A0AAD0XD77</accession>
<dbReference type="RefSeq" id="WP_004587609.1">
    <property type="nucleotide sequence ID" value="NZ_AZIO01000094.1"/>
</dbReference>
<name>A0AAD0XD77_9GAMM</name>
<gene>
    <name evidence="1" type="ORF">D9T18_14450</name>
</gene>
<evidence type="ECO:0008006" key="3">
    <source>
        <dbReference type="Google" id="ProtNLM"/>
    </source>
</evidence>
<dbReference type="AlphaFoldDB" id="A0AAD0XD77"/>
<proteinExistence type="predicted"/>
<evidence type="ECO:0000313" key="1">
    <source>
        <dbReference type="EMBL" id="AYM87807.1"/>
    </source>
</evidence>
<evidence type="ECO:0000313" key="2">
    <source>
        <dbReference type="Proteomes" id="UP000279995"/>
    </source>
</evidence>
<protein>
    <recommendedName>
        <fullName evidence="3">Solute-binding protein family 3/N-terminal domain-containing protein</fullName>
    </recommendedName>
</protein>
<dbReference type="Proteomes" id="UP000279995">
    <property type="component" value="Chromosome I"/>
</dbReference>
<organism evidence="1 2">
    <name type="scientific">Pseudoalteromonas agarivorans</name>
    <dbReference type="NCBI Taxonomy" id="176102"/>
    <lineage>
        <taxon>Bacteria</taxon>
        <taxon>Pseudomonadati</taxon>
        <taxon>Pseudomonadota</taxon>
        <taxon>Gammaproteobacteria</taxon>
        <taxon>Alteromonadales</taxon>
        <taxon>Pseudoalteromonadaceae</taxon>
        <taxon>Pseudoalteromonas</taxon>
    </lineage>
</organism>
<dbReference type="SUPFAM" id="SSF53850">
    <property type="entry name" value="Periplasmic binding protein-like II"/>
    <property type="match status" value="1"/>
</dbReference>
<dbReference type="Gene3D" id="3.40.190.10">
    <property type="entry name" value="Periplasmic binding protein-like II"/>
    <property type="match status" value="2"/>
</dbReference>
<dbReference type="EMBL" id="CP033065">
    <property type="protein sequence ID" value="AYM87807.1"/>
    <property type="molecule type" value="Genomic_DNA"/>
</dbReference>
<reference evidence="1 2" key="1">
    <citation type="submission" date="2018-10" db="EMBL/GenBank/DDBJ databases">
        <title>Complete Genome Sequence and Transcriptomic Profiles of a Marine Bacterium, Pseudoalteromonas agarivorans Hao 2018.</title>
        <authorList>
            <person name="Hao L."/>
        </authorList>
    </citation>
    <scope>NUCLEOTIDE SEQUENCE [LARGE SCALE GENOMIC DNA]</scope>
    <source>
        <strain evidence="1 2">Hao 2018</strain>
    </source>
</reference>